<dbReference type="Proteomes" id="UP000178742">
    <property type="component" value="Unassembled WGS sequence"/>
</dbReference>
<dbReference type="STRING" id="1798676.A3B90_00805"/>
<feature type="signal peptide" evidence="1">
    <location>
        <begin position="1"/>
        <end position="25"/>
    </location>
</feature>
<accession>A0A1F6M4M4</accession>
<dbReference type="EMBL" id="MFPX01000017">
    <property type="protein sequence ID" value="OGH66529.1"/>
    <property type="molecule type" value="Genomic_DNA"/>
</dbReference>
<evidence type="ECO:0008006" key="4">
    <source>
        <dbReference type="Google" id="ProtNLM"/>
    </source>
</evidence>
<comment type="caution">
    <text evidence="2">The sequence shown here is derived from an EMBL/GenBank/DDBJ whole genome shotgun (WGS) entry which is preliminary data.</text>
</comment>
<protein>
    <recommendedName>
        <fullName evidence="4">Beta-xylosidase C-terminal Concanavalin A-like domain-containing protein</fullName>
    </recommendedName>
</protein>
<evidence type="ECO:0000313" key="3">
    <source>
        <dbReference type="Proteomes" id="UP000178742"/>
    </source>
</evidence>
<gene>
    <name evidence="2" type="ORF">A3B90_00805</name>
</gene>
<feature type="chain" id="PRO_5009525565" description="Beta-xylosidase C-terminal Concanavalin A-like domain-containing protein" evidence="1">
    <location>
        <begin position="26"/>
        <end position="281"/>
    </location>
</feature>
<sequence>MKHFSRWSLLLISIFPALAPVGAFALVHAASAAPVANPFHYEFRIDGTVNESGSMDSSASPYWWINSGGQMTLSAGTGKTIQGNLPLGSYWQRTYAAANPLDTDNGLHPQNIFRLVSRNVWQNAQEEIHFKINAYNASASPNRDMYNGVLLFNRYVDSQNLYYTGVRVDGSVVIKKKKNGVYYTLAQQKVFPGTYNRITRPNLLPLNKWMAIRSRVSNNADGSVNIQLYMDKENNGVWTLVASARDDGRSFGGAAITQAGFGGIRSDFMDLEFDDFRFTNI</sequence>
<dbReference type="AlphaFoldDB" id="A0A1F6M4M4"/>
<dbReference type="Gene3D" id="2.60.120.560">
    <property type="entry name" value="Exo-inulinase, domain 1"/>
    <property type="match status" value="1"/>
</dbReference>
<evidence type="ECO:0000256" key="1">
    <source>
        <dbReference type="SAM" id="SignalP"/>
    </source>
</evidence>
<organism evidence="2 3">
    <name type="scientific">Candidatus Magasanikbacteria bacterium RIFCSPHIGHO2_02_FULL_41_13</name>
    <dbReference type="NCBI Taxonomy" id="1798676"/>
    <lineage>
        <taxon>Bacteria</taxon>
        <taxon>Candidatus Magasanikiibacteriota</taxon>
    </lineage>
</organism>
<keyword evidence="1" id="KW-0732">Signal</keyword>
<name>A0A1F6M4M4_9BACT</name>
<reference evidence="2 3" key="1">
    <citation type="journal article" date="2016" name="Nat. Commun.">
        <title>Thousands of microbial genomes shed light on interconnected biogeochemical processes in an aquifer system.</title>
        <authorList>
            <person name="Anantharaman K."/>
            <person name="Brown C.T."/>
            <person name="Hug L.A."/>
            <person name="Sharon I."/>
            <person name="Castelle C.J."/>
            <person name="Probst A.J."/>
            <person name="Thomas B.C."/>
            <person name="Singh A."/>
            <person name="Wilkins M.J."/>
            <person name="Karaoz U."/>
            <person name="Brodie E.L."/>
            <person name="Williams K.H."/>
            <person name="Hubbard S.S."/>
            <person name="Banfield J.F."/>
        </authorList>
    </citation>
    <scope>NUCLEOTIDE SEQUENCE [LARGE SCALE GENOMIC DNA]</scope>
</reference>
<evidence type="ECO:0000313" key="2">
    <source>
        <dbReference type="EMBL" id="OGH66529.1"/>
    </source>
</evidence>
<proteinExistence type="predicted"/>